<dbReference type="SMART" id="SM00829">
    <property type="entry name" value="PKS_ER"/>
    <property type="match status" value="1"/>
</dbReference>
<dbReference type="PANTHER" id="PTHR48106">
    <property type="entry name" value="QUINONE OXIDOREDUCTASE PIG3-RELATED"/>
    <property type="match status" value="1"/>
</dbReference>
<dbReference type="EMBL" id="FXAH01000013">
    <property type="protein sequence ID" value="SMF64377.1"/>
    <property type="molecule type" value="Genomic_DNA"/>
</dbReference>
<evidence type="ECO:0000313" key="5">
    <source>
        <dbReference type="Proteomes" id="UP000192911"/>
    </source>
</evidence>
<reference evidence="5" key="1">
    <citation type="submission" date="2017-04" db="EMBL/GenBank/DDBJ databases">
        <authorList>
            <person name="Varghese N."/>
            <person name="Submissions S."/>
        </authorList>
    </citation>
    <scope>NUCLEOTIDE SEQUENCE [LARGE SCALE GENOMIC DNA]</scope>
    <source>
        <strain evidence="5">Ballard 720</strain>
    </source>
</reference>
<protein>
    <submittedName>
        <fullName evidence="4">2-desacetyl-2-hydroxyethyl bacteriochlorophyllide A dehydrogenase</fullName>
    </submittedName>
</protein>
<dbReference type="SUPFAM" id="SSF50129">
    <property type="entry name" value="GroES-like"/>
    <property type="match status" value="1"/>
</dbReference>
<evidence type="ECO:0000256" key="1">
    <source>
        <dbReference type="ARBA" id="ARBA00022857"/>
    </source>
</evidence>
<dbReference type="GO" id="GO:0016651">
    <property type="term" value="F:oxidoreductase activity, acting on NAD(P)H"/>
    <property type="evidence" value="ECO:0007669"/>
    <property type="project" value="TreeGrafter"/>
</dbReference>
<evidence type="ECO:0000259" key="3">
    <source>
        <dbReference type="SMART" id="SM00829"/>
    </source>
</evidence>
<dbReference type="Pfam" id="PF13602">
    <property type="entry name" value="ADH_zinc_N_2"/>
    <property type="match status" value="1"/>
</dbReference>
<organism evidence="4 5">
    <name type="scientific">Trinickia caryophylli</name>
    <name type="common">Paraburkholderia caryophylli</name>
    <dbReference type="NCBI Taxonomy" id="28094"/>
    <lineage>
        <taxon>Bacteria</taxon>
        <taxon>Pseudomonadati</taxon>
        <taxon>Pseudomonadota</taxon>
        <taxon>Betaproteobacteria</taxon>
        <taxon>Burkholderiales</taxon>
        <taxon>Burkholderiaceae</taxon>
        <taxon>Trinickia</taxon>
    </lineage>
</organism>
<dbReference type="Gene3D" id="3.90.180.10">
    <property type="entry name" value="Medium-chain alcohol dehydrogenases, catalytic domain"/>
    <property type="match status" value="1"/>
</dbReference>
<dbReference type="InterPro" id="IPR020843">
    <property type="entry name" value="ER"/>
</dbReference>
<dbReference type="Gene3D" id="3.40.50.720">
    <property type="entry name" value="NAD(P)-binding Rossmann-like Domain"/>
    <property type="match status" value="1"/>
</dbReference>
<proteinExistence type="predicted"/>
<name>A0A1X7G5K3_TRICW</name>
<dbReference type="SUPFAM" id="SSF51735">
    <property type="entry name" value="NAD(P)-binding Rossmann-fold domains"/>
    <property type="match status" value="1"/>
</dbReference>
<dbReference type="Proteomes" id="UP000192911">
    <property type="component" value="Unassembled WGS sequence"/>
</dbReference>
<gene>
    <name evidence="4" type="ORF">SAMN06295900_113174</name>
</gene>
<feature type="domain" description="Enoyl reductase (ER)" evidence="3">
    <location>
        <begin position="10"/>
        <end position="336"/>
    </location>
</feature>
<dbReference type="STRING" id="28094.SAMN06295900_113174"/>
<dbReference type="Pfam" id="PF08240">
    <property type="entry name" value="ADH_N"/>
    <property type="match status" value="1"/>
</dbReference>
<evidence type="ECO:0000256" key="2">
    <source>
        <dbReference type="ARBA" id="ARBA00023002"/>
    </source>
</evidence>
<dbReference type="AlphaFoldDB" id="A0A1X7G5K3"/>
<keyword evidence="2" id="KW-0560">Oxidoreductase</keyword>
<dbReference type="PANTHER" id="PTHR48106:SF18">
    <property type="entry name" value="QUINONE OXIDOREDUCTASE PIG3"/>
    <property type="match status" value="1"/>
</dbReference>
<dbReference type="InterPro" id="IPR013154">
    <property type="entry name" value="ADH-like_N"/>
</dbReference>
<keyword evidence="1" id="KW-0521">NADP</keyword>
<accession>A0A1X7G5K3</accession>
<dbReference type="InterPro" id="IPR036291">
    <property type="entry name" value="NAD(P)-bd_dom_sf"/>
</dbReference>
<evidence type="ECO:0000313" key="4">
    <source>
        <dbReference type="EMBL" id="SMF64377.1"/>
    </source>
</evidence>
<dbReference type="OrthoDB" id="4190732at2"/>
<dbReference type="GO" id="GO:0070402">
    <property type="term" value="F:NADPH binding"/>
    <property type="evidence" value="ECO:0007669"/>
    <property type="project" value="TreeGrafter"/>
</dbReference>
<sequence>MKRVIIRSFGRPETMCVESFAAPAVGAQEVMIEVSASGINFSDLVIRLGIYPDGPELPFVPGYEVAGRIVESGQDVTEFKVGDRVFATLPSGGYATHVVCPTDRLFRVPPLMSDEEAAVIANSYLTAWVAVDRLAGVRGGETVAIHSAGGGVGLAALQICLARGARVIALSSESKHARLQFFGADVCVDPSKDNVPARLRQLTNGKGVDVILDSTGGKSYRESYDSLSLLGRLVLLGGAGAITESGASPLQLARFWHPTVRIEPITLMTANKSISGLHLPALWSRYEICVTGIAEVLALYESGHVMPIIDSVFALEDAAQAHRHIHSRRNFGKVVLRP</sequence>
<dbReference type="RefSeq" id="WP_085229422.1">
    <property type="nucleotide sequence ID" value="NZ_BSQD01000007.1"/>
</dbReference>
<dbReference type="GeneID" id="95553314"/>
<dbReference type="InterPro" id="IPR011032">
    <property type="entry name" value="GroES-like_sf"/>
</dbReference>
<keyword evidence="5" id="KW-1185">Reference proteome</keyword>